<evidence type="ECO:0000256" key="1">
    <source>
        <dbReference type="ARBA" id="ARBA00004604"/>
    </source>
</evidence>
<dbReference type="InterPro" id="IPR007644">
    <property type="entry name" value="RNA_pol_bsu_protrusion"/>
</dbReference>
<evidence type="ECO:0000256" key="11">
    <source>
        <dbReference type="ARBA" id="ARBA00025539"/>
    </source>
</evidence>
<gene>
    <name evidence="21" type="ORF">LCOR_00554.1</name>
</gene>
<protein>
    <recommendedName>
        <fullName evidence="14">DNA-directed RNA polymerase subunit beta</fullName>
        <ecNumber evidence="14">2.7.7.6</ecNumber>
    </recommendedName>
</protein>
<dbReference type="GO" id="GO:0006363">
    <property type="term" value="P:termination of RNA polymerase I transcription"/>
    <property type="evidence" value="ECO:0007669"/>
    <property type="project" value="EnsemblFungi"/>
</dbReference>
<dbReference type="GO" id="GO:0005736">
    <property type="term" value="C:RNA polymerase I complex"/>
    <property type="evidence" value="ECO:0007669"/>
    <property type="project" value="EnsemblFungi"/>
</dbReference>
<dbReference type="AlphaFoldDB" id="A0A068RFN0"/>
<feature type="domain" description="DNA-directed RNA polymerase subunit 2 hybrid-binding" evidence="15">
    <location>
        <begin position="686"/>
        <end position="1051"/>
    </location>
</feature>
<dbReference type="InterPro" id="IPR007645">
    <property type="entry name" value="RNA_pol_Rpb2_3"/>
</dbReference>
<dbReference type="InterPro" id="IPR015712">
    <property type="entry name" value="DNA-dir_RNA_pol_su2"/>
</dbReference>
<dbReference type="EMBL" id="CBTN010000002">
    <property type="protein sequence ID" value="CDH48784.1"/>
    <property type="molecule type" value="Genomic_DNA"/>
</dbReference>
<dbReference type="InterPro" id="IPR007121">
    <property type="entry name" value="RNA_pol_bsu_CS"/>
</dbReference>
<dbReference type="InterPro" id="IPR037033">
    <property type="entry name" value="DNA-dir_RNAP_su2_hyb_sf"/>
</dbReference>
<dbReference type="Gene3D" id="3.90.1110.10">
    <property type="entry name" value="RNA polymerase Rpb2, domain 2"/>
    <property type="match status" value="1"/>
</dbReference>
<evidence type="ECO:0000256" key="7">
    <source>
        <dbReference type="ARBA" id="ARBA00022771"/>
    </source>
</evidence>
<evidence type="ECO:0000256" key="12">
    <source>
        <dbReference type="ARBA" id="ARBA00047768"/>
    </source>
</evidence>
<dbReference type="PANTHER" id="PTHR20856">
    <property type="entry name" value="DNA-DIRECTED RNA POLYMERASE I SUBUNIT 2"/>
    <property type="match status" value="1"/>
</dbReference>
<evidence type="ECO:0000256" key="3">
    <source>
        <dbReference type="ARBA" id="ARBA00022478"/>
    </source>
</evidence>
<comment type="catalytic activity">
    <reaction evidence="12">
        <text>RNA(n) + a ribonucleoside 5'-triphosphate = RNA(n+1) + diphosphate</text>
        <dbReference type="Rhea" id="RHEA:21248"/>
        <dbReference type="Rhea" id="RHEA-COMP:14527"/>
        <dbReference type="Rhea" id="RHEA-COMP:17342"/>
        <dbReference type="ChEBI" id="CHEBI:33019"/>
        <dbReference type="ChEBI" id="CHEBI:61557"/>
        <dbReference type="ChEBI" id="CHEBI:140395"/>
        <dbReference type="EC" id="2.7.7.6"/>
    </reaction>
    <physiologicalReaction direction="left-to-right" evidence="12">
        <dbReference type="Rhea" id="RHEA:21249"/>
    </physiologicalReaction>
</comment>
<dbReference type="PROSITE" id="PS01166">
    <property type="entry name" value="RNA_POL_BETA"/>
    <property type="match status" value="1"/>
</dbReference>
<evidence type="ECO:0000256" key="2">
    <source>
        <dbReference type="ARBA" id="ARBA00006835"/>
    </source>
</evidence>
<dbReference type="Pfam" id="PF00562">
    <property type="entry name" value="RNA_pol_Rpb2_6"/>
    <property type="match status" value="1"/>
</dbReference>
<keyword evidence="8" id="KW-0862">Zinc</keyword>
<keyword evidence="5 14" id="KW-0548">Nucleotidyltransferase</keyword>
<comment type="similarity">
    <text evidence="2 13">Belongs to the RNA polymerase beta chain family.</text>
</comment>
<dbReference type="FunFam" id="3.90.1800.10:FF:000004">
    <property type="entry name" value="DNA-directed RNA polymerase subunit beta"/>
    <property type="match status" value="1"/>
</dbReference>
<dbReference type="FunFam" id="2.40.270.10:FF:000011">
    <property type="entry name" value="DNA-directed RNA polymerase subunit beta"/>
    <property type="match status" value="1"/>
</dbReference>
<dbReference type="FunFam" id="2.40.50.150:FF:000004">
    <property type="entry name" value="DNA-directed RNA polymerase subunit beta"/>
    <property type="match status" value="1"/>
</dbReference>
<evidence type="ECO:0000259" key="17">
    <source>
        <dbReference type="Pfam" id="PF04561"/>
    </source>
</evidence>
<sequence>MPSTFNTLERERMFQHPSSKSFGVPLLQEVTKPHIESFNCLTQFGDSGEGGLLNIAVKDIGTLSAFDGKPTDINVNEHGEALGHKITFWAEDPKISQPMVSDKDVYSLHRKIYPSHCRERLKTYSGKLQVRFCWRVDDGPVNSDIRELGQLPVMVRSNRCNLKGLYPMQLIEHHEESEEMGGYFIVNGIEKLVRLLIVPRRNHVTAIIRNSFQNRGHTYSQYGCAIRCARPDQTTQTNTVHYLNDGNAMLRFSWRKQEYMVPVVLFLKALVDTSDKEIFDALCQGDYKNTFLTDRIELLLRSFKIYSLYTRDACLSYLGEKFRIIMGLDEDLTDKQVGEAVLNKIILVHLNNNRDKFNMLIYMIRKLYALVSGECCADNPDSPQHQEVLLPGHLYNMIIKEKIHDWLQSIKATFRTHVRLNPEKVDFFDRNYIMNAMRRVNPDVGQKLSYFLATGNLVSKTGLDLQQVSGYTIVAEKLNFYRYISHFRCIHRGAFFAELKTTAVRKLLPEAWGFLCPVHTPDGSPCGLLNHLAHKCKVINEPLDVNSLPAHLASLGVSQPILHSIGRPGDVAVLLDGRIVGWCSPKTAEKVAKSLKIWRVNQQKQVPLDMEIAHVPASYGGEYPGLYLFSSPARMMRPVKFLANGKLDMVGTFEQVYMDIACMDDEVVPGVTTHQEFTPTNIFSIVANMTPFSDFNQSPRNMYQCQMGKQTMGTPSTVFNHRTDNKMYRLQTGQTPVVRPALHNDYGFDGFPNGTNAIVAVISYTGYDMEDAMILNKSAHERGFGYGTVYKSEIVDLEGMRAQGETISYHFGLGDNNKNNSKLRSLLGNDGLPHIGVHLKADDPMYCYVDRATGRGVVKRYKGPEDAYVDEVRVLGNDSGNGELQKVHIKLRITRSPVIGDKFSSRHGQKGVCSQKWPAIDMPFTESGMQPDVIINPHAFPSRMTIGMFVESLAGKAGALHGISQDSTPFKFNEKYTAADYFGEQLLKAGYSYHGNEPMYSGITGTEMKMDIYIGVVYYQRLRHMVNDKFQVRTTGPVHNLTMQPVKGRKRAGGIRLGEMERDSLLAHGTSFLLQDRLMNCSDYSQAHVCRLCGSLVSPICTKIVSTLANKRTFECRSCGTSDGIELVAIPYVFRYLTTELMSLGIRLTLGVNP</sequence>
<evidence type="ECO:0000256" key="6">
    <source>
        <dbReference type="ARBA" id="ARBA00022723"/>
    </source>
</evidence>
<dbReference type="InterPro" id="IPR007642">
    <property type="entry name" value="RNA_pol_Rpb2_2"/>
</dbReference>
<evidence type="ECO:0000313" key="22">
    <source>
        <dbReference type="Proteomes" id="UP000027586"/>
    </source>
</evidence>
<dbReference type="GO" id="GO:0006361">
    <property type="term" value="P:transcription initiation at RNA polymerase I promoter"/>
    <property type="evidence" value="ECO:0007669"/>
    <property type="project" value="EnsemblFungi"/>
</dbReference>
<dbReference type="GO" id="GO:0003899">
    <property type="term" value="F:DNA-directed RNA polymerase activity"/>
    <property type="evidence" value="ECO:0007669"/>
    <property type="project" value="UniProtKB-EC"/>
</dbReference>
<evidence type="ECO:0000259" key="19">
    <source>
        <dbReference type="Pfam" id="PF04565"/>
    </source>
</evidence>
<feature type="domain" description="RNA polymerase Rpb2" evidence="17">
    <location>
        <begin position="200"/>
        <end position="388"/>
    </location>
</feature>
<dbReference type="SUPFAM" id="SSF64484">
    <property type="entry name" value="beta and beta-prime subunits of DNA dependent RNA-polymerase"/>
    <property type="match status" value="1"/>
</dbReference>
<feature type="domain" description="RNA polymerase Rpb2" evidence="16">
    <location>
        <begin position="1053"/>
        <end position="1150"/>
    </location>
</feature>
<evidence type="ECO:0000256" key="8">
    <source>
        <dbReference type="ARBA" id="ARBA00022833"/>
    </source>
</evidence>
<dbReference type="VEuPathDB" id="FungiDB:LCOR_00554.1"/>
<dbReference type="GO" id="GO:0008270">
    <property type="term" value="F:zinc ion binding"/>
    <property type="evidence" value="ECO:0007669"/>
    <property type="project" value="UniProtKB-KW"/>
</dbReference>
<dbReference type="FunFam" id="3.90.1100.10:FF:000016">
    <property type="entry name" value="DNA-directed RNA polymerase subunit beta"/>
    <property type="match status" value="1"/>
</dbReference>
<dbReference type="FunFam" id="3.90.1100.10:FF:000008">
    <property type="entry name" value="DNA-directed RNA polymerase subunit beta"/>
    <property type="match status" value="1"/>
</dbReference>
<evidence type="ECO:0000256" key="14">
    <source>
        <dbReference type="RuleBase" id="RU363031"/>
    </source>
</evidence>
<dbReference type="Pfam" id="PF04563">
    <property type="entry name" value="RNA_pol_Rpb2_1"/>
    <property type="match status" value="1"/>
</dbReference>
<feature type="domain" description="RNA polymerase Rpb2" evidence="19">
    <location>
        <begin position="474"/>
        <end position="538"/>
    </location>
</feature>
<dbReference type="CDD" id="cd00653">
    <property type="entry name" value="RNA_pol_B_RPB2"/>
    <property type="match status" value="1"/>
</dbReference>
<dbReference type="GO" id="GO:0032549">
    <property type="term" value="F:ribonucleoside binding"/>
    <property type="evidence" value="ECO:0007669"/>
    <property type="project" value="InterPro"/>
</dbReference>
<feature type="domain" description="RNA polymerase beta subunit protrusion" evidence="18">
    <location>
        <begin position="30"/>
        <end position="419"/>
    </location>
</feature>
<keyword evidence="9 14" id="KW-0804">Transcription</keyword>
<dbReference type="Pfam" id="PF04561">
    <property type="entry name" value="RNA_pol_Rpb2_2"/>
    <property type="match status" value="1"/>
</dbReference>
<dbReference type="Gene3D" id="3.90.1070.20">
    <property type="match status" value="1"/>
</dbReference>
<keyword evidence="10" id="KW-0539">Nucleus</keyword>
<dbReference type="Gene3D" id="3.90.1100.10">
    <property type="match status" value="1"/>
</dbReference>
<dbReference type="GO" id="GO:0006362">
    <property type="term" value="P:transcription elongation by RNA polymerase I"/>
    <property type="evidence" value="ECO:0007669"/>
    <property type="project" value="EnsemblFungi"/>
</dbReference>
<dbReference type="Gene3D" id="3.90.1800.10">
    <property type="entry name" value="RNA polymerase alpha subunit dimerisation domain"/>
    <property type="match status" value="1"/>
</dbReference>
<dbReference type="InterPro" id="IPR007641">
    <property type="entry name" value="RNA_pol_Rpb2_7"/>
</dbReference>
<dbReference type="Gene3D" id="2.40.270.10">
    <property type="entry name" value="DNA-directed RNA polymerase, subunit 2, domain 6"/>
    <property type="match status" value="1"/>
</dbReference>
<evidence type="ECO:0000313" key="21">
    <source>
        <dbReference type="EMBL" id="CDH48784.1"/>
    </source>
</evidence>
<dbReference type="Pfam" id="PF04565">
    <property type="entry name" value="RNA_pol_Rpb2_3"/>
    <property type="match status" value="1"/>
</dbReference>
<comment type="caution">
    <text evidence="21">The sequence shown here is derived from an EMBL/GenBank/DDBJ whole genome shotgun (WGS) entry which is preliminary data.</text>
</comment>
<dbReference type="EC" id="2.7.7.6" evidence="14"/>
<proteinExistence type="inferred from homology"/>
<accession>A0A068RFN0</accession>
<dbReference type="InterPro" id="IPR007120">
    <property type="entry name" value="DNA-dir_RNAP_su2_dom"/>
</dbReference>
<keyword evidence="6" id="KW-0479">Metal-binding</keyword>
<evidence type="ECO:0000256" key="10">
    <source>
        <dbReference type="ARBA" id="ARBA00023242"/>
    </source>
</evidence>
<dbReference type="STRING" id="1263082.A0A068RFN0"/>
<dbReference type="Proteomes" id="UP000027586">
    <property type="component" value="Unassembled WGS sequence"/>
</dbReference>
<keyword evidence="22" id="KW-1185">Reference proteome</keyword>
<evidence type="ECO:0000259" key="20">
    <source>
        <dbReference type="Pfam" id="PF06883"/>
    </source>
</evidence>
<dbReference type="OrthoDB" id="10248617at2759"/>
<evidence type="ECO:0000259" key="15">
    <source>
        <dbReference type="Pfam" id="PF00562"/>
    </source>
</evidence>
<reference evidence="21" key="1">
    <citation type="submission" date="2013-08" db="EMBL/GenBank/DDBJ databases">
        <title>Gene expansion shapes genome architecture in the human pathogen Lichtheimia corymbifera: an evolutionary genomics analysis in the ancient terrestrial Mucorales (Mucoromycotina).</title>
        <authorList>
            <person name="Schwartze V.U."/>
            <person name="Winter S."/>
            <person name="Shelest E."/>
            <person name="Marcet-Houben M."/>
            <person name="Horn F."/>
            <person name="Wehner S."/>
            <person name="Hoffmann K."/>
            <person name="Riege K."/>
            <person name="Sammeth M."/>
            <person name="Nowrousian M."/>
            <person name="Valiante V."/>
            <person name="Linde J."/>
            <person name="Jacobsen I.D."/>
            <person name="Marz M."/>
            <person name="Brakhage A.A."/>
            <person name="Gabaldon T."/>
            <person name="Bocker S."/>
            <person name="Voigt K."/>
        </authorList>
    </citation>
    <scope>NUCLEOTIDE SEQUENCE [LARGE SCALE GENOMIC DNA]</scope>
    <source>
        <strain evidence="21">FSU 9682</strain>
    </source>
</reference>
<comment type="subcellular location">
    <subcellularLocation>
        <location evidence="1">Nucleus</location>
        <location evidence="1">Nucleolus</location>
    </subcellularLocation>
</comment>
<evidence type="ECO:0000256" key="9">
    <source>
        <dbReference type="ARBA" id="ARBA00023163"/>
    </source>
</evidence>
<evidence type="ECO:0000256" key="4">
    <source>
        <dbReference type="ARBA" id="ARBA00022679"/>
    </source>
</evidence>
<dbReference type="InterPro" id="IPR009674">
    <property type="entry name" value="Rpa2_dom_4"/>
</dbReference>
<dbReference type="InterPro" id="IPR014724">
    <property type="entry name" value="RNA_pol_RPB2_OB-fold"/>
</dbReference>
<evidence type="ECO:0000256" key="5">
    <source>
        <dbReference type="ARBA" id="ARBA00022695"/>
    </source>
</evidence>
<evidence type="ECO:0000259" key="16">
    <source>
        <dbReference type="Pfam" id="PF04560"/>
    </source>
</evidence>
<dbReference type="Gene3D" id="2.40.50.150">
    <property type="match status" value="1"/>
</dbReference>
<comment type="function">
    <text evidence="11">DNA-dependent RNA polymerase catalyzes the transcription of DNA into RNA using the four ribonucleoside triphosphates as substrates. Second largest core component of RNA polymerase I which synthesizes ribosomal RNA precursors. Proposed to contribute to the polymerase catalytic activity and forms the polymerase active center together with the largest subunit. Pol I is composed of mobile elements and RPA2 is part of the core element with the central large cleft and probably a clamp element that moves to open and close the cleft.</text>
</comment>
<keyword evidence="7" id="KW-0863">Zinc-finger</keyword>
<name>A0A068RFN0_9FUNG</name>
<keyword evidence="3 14" id="KW-0240">DNA-directed RNA polymerase</keyword>
<organism evidence="21 22">
    <name type="scientific">Lichtheimia corymbifera JMRC:FSU:9682</name>
    <dbReference type="NCBI Taxonomy" id="1263082"/>
    <lineage>
        <taxon>Eukaryota</taxon>
        <taxon>Fungi</taxon>
        <taxon>Fungi incertae sedis</taxon>
        <taxon>Mucoromycota</taxon>
        <taxon>Mucoromycotina</taxon>
        <taxon>Mucoromycetes</taxon>
        <taxon>Mucorales</taxon>
        <taxon>Lichtheimiaceae</taxon>
        <taxon>Lichtheimia</taxon>
    </lineage>
</organism>
<dbReference type="GO" id="GO:0003677">
    <property type="term" value="F:DNA binding"/>
    <property type="evidence" value="ECO:0007669"/>
    <property type="project" value="InterPro"/>
</dbReference>
<dbReference type="Pfam" id="PF06883">
    <property type="entry name" value="RNA_pol_Rpa2_4"/>
    <property type="match status" value="1"/>
</dbReference>
<dbReference type="Pfam" id="PF04560">
    <property type="entry name" value="RNA_pol_Rpb2_7"/>
    <property type="match status" value="1"/>
</dbReference>
<dbReference type="InterPro" id="IPR037034">
    <property type="entry name" value="RNA_pol_Rpb2_2_sf"/>
</dbReference>
<feature type="domain" description="DNA-directed RNA polymerase I subunit RPA2" evidence="20">
    <location>
        <begin position="580"/>
        <end position="637"/>
    </location>
</feature>
<evidence type="ECO:0000256" key="13">
    <source>
        <dbReference type="RuleBase" id="RU000434"/>
    </source>
</evidence>
<keyword evidence="4 14" id="KW-0808">Transferase</keyword>
<dbReference type="FunFam" id="3.90.1110.10:FF:000007">
    <property type="entry name" value="DNA-directed RNA polymerase subunit beta"/>
    <property type="match status" value="1"/>
</dbReference>
<evidence type="ECO:0000259" key="18">
    <source>
        <dbReference type="Pfam" id="PF04563"/>
    </source>
</evidence>